<dbReference type="Proteomes" id="UP001501509">
    <property type="component" value="Unassembled WGS sequence"/>
</dbReference>
<evidence type="ECO:0000256" key="4">
    <source>
        <dbReference type="ARBA" id="ARBA00023235"/>
    </source>
</evidence>
<dbReference type="SUPFAM" id="SSF54534">
    <property type="entry name" value="FKBP-like"/>
    <property type="match status" value="2"/>
</dbReference>
<proteinExistence type="predicted"/>
<protein>
    <recommendedName>
        <fullName evidence="2 5">peptidylprolyl isomerase</fullName>
        <ecNumber evidence="2 5">5.2.1.8</ecNumber>
    </recommendedName>
</protein>
<dbReference type="PROSITE" id="PS50059">
    <property type="entry name" value="FKBP_PPIASE"/>
    <property type="match status" value="2"/>
</dbReference>
<keyword evidence="7" id="KW-0472">Membrane</keyword>
<dbReference type="InterPro" id="IPR044609">
    <property type="entry name" value="FKBP2/11"/>
</dbReference>
<dbReference type="EC" id="5.2.1.8" evidence="2 5"/>
<evidence type="ECO:0000256" key="6">
    <source>
        <dbReference type="SAM" id="MobiDB-lite"/>
    </source>
</evidence>
<dbReference type="PANTHER" id="PTHR45779">
    <property type="entry name" value="PEPTIDYLPROLYL ISOMERASE"/>
    <property type="match status" value="1"/>
</dbReference>
<comment type="caution">
    <text evidence="9">The sequence shown here is derived from an EMBL/GenBank/DDBJ whole genome shotgun (WGS) entry which is preliminary data.</text>
</comment>
<accession>A0ABN3PT55</accession>
<evidence type="ECO:0000256" key="5">
    <source>
        <dbReference type="PROSITE-ProRule" id="PRU00277"/>
    </source>
</evidence>
<name>A0ABN3PT55_9ACTN</name>
<gene>
    <name evidence="9" type="ORF">GCM10010411_35880</name>
</gene>
<dbReference type="RefSeq" id="WP_344542225.1">
    <property type="nucleotide sequence ID" value="NZ_BAAATD010000004.1"/>
</dbReference>
<keyword evidence="4 5" id="KW-0413">Isomerase</keyword>
<evidence type="ECO:0000313" key="9">
    <source>
        <dbReference type="EMBL" id="GAA2599132.1"/>
    </source>
</evidence>
<evidence type="ECO:0000256" key="3">
    <source>
        <dbReference type="ARBA" id="ARBA00023110"/>
    </source>
</evidence>
<keyword evidence="3 5" id="KW-0697">Rotamase</keyword>
<feature type="domain" description="PPIase FKBP-type" evidence="8">
    <location>
        <begin position="374"/>
        <end position="464"/>
    </location>
</feature>
<dbReference type="Gene3D" id="3.10.50.40">
    <property type="match status" value="2"/>
</dbReference>
<feature type="compositionally biased region" description="Acidic residues" evidence="6">
    <location>
        <begin position="39"/>
        <end position="81"/>
    </location>
</feature>
<feature type="compositionally biased region" description="Low complexity" evidence="6">
    <location>
        <begin position="123"/>
        <end position="135"/>
    </location>
</feature>
<dbReference type="PANTHER" id="PTHR45779:SF7">
    <property type="entry name" value="PEPTIDYLPROLYL ISOMERASE"/>
    <property type="match status" value="1"/>
</dbReference>
<feature type="transmembrane region" description="Helical" evidence="7">
    <location>
        <begin position="147"/>
        <end position="167"/>
    </location>
</feature>
<evidence type="ECO:0000256" key="1">
    <source>
        <dbReference type="ARBA" id="ARBA00000971"/>
    </source>
</evidence>
<evidence type="ECO:0000313" key="10">
    <source>
        <dbReference type="Proteomes" id="UP001501509"/>
    </source>
</evidence>
<evidence type="ECO:0000259" key="8">
    <source>
        <dbReference type="PROSITE" id="PS50059"/>
    </source>
</evidence>
<feature type="region of interest" description="Disordered" evidence="6">
    <location>
        <begin position="333"/>
        <end position="352"/>
    </location>
</feature>
<keyword evidence="10" id="KW-1185">Reference proteome</keyword>
<dbReference type="EMBL" id="BAAATD010000004">
    <property type="protein sequence ID" value="GAA2599132.1"/>
    <property type="molecule type" value="Genomic_DNA"/>
</dbReference>
<feature type="domain" description="PPIase FKBP-type" evidence="8">
    <location>
        <begin position="214"/>
        <end position="315"/>
    </location>
</feature>
<feature type="compositionally biased region" description="Low complexity" evidence="6">
    <location>
        <begin position="88"/>
        <end position="110"/>
    </location>
</feature>
<dbReference type="InterPro" id="IPR001179">
    <property type="entry name" value="PPIase_FKBP_dom"/>
</dbReference>
<keyword evidence="7" id="KW-1133">Transmembrane helix</keyword>
<dbReference type="Pfam" id="PF00254">
    <property type="entry name" value="FKBP_C"/>
    <property type="match status" value="2"/>
</dbReference>
<keyword evidence="7" id="KW-0812">Transmembrane</keyword>
<evidence type="ECO:0000256" key="7">
    <source>
        <dbReference type="SAM" id="Phobius"/>
    </source>
</evidence>
<evidence type="ECO:0000256" key="2">
    <source>
        <dbReference type="ARBA" id="ARBA00013194"/>
    </source>
</evidence>
<reference evidence="9 10" key="1">
    <citation type="journal article" date="2019" name="Int. J. Syst. Evol. Microbiol.">
        <title>The Global Catalogue of Microorganisms (GCM) 10K type strain sequencing project: providing services to taxonomists for standard genome sequencing and annotation.</title>
        <authorList>
            <consortium name="The Broad Institute Genomics Platform"/>
            <consortium name="The Broad Institute Genome Sequencing Center for Infectious Disease"/>
            <person name="Wu L."/>
            <person name="Ma J."/>
        </authorList>
    </citation>
    <scope>NUCLEOTIDE SEQUENCE [LARGE SCALE GENOMIC DNA]</scope>
    <source>
        <strain evidence="9 10">JCM 6833</strain>
    </source>
</reference>
<organism evidence="9 10">
    <name type="scientific">Actinomadura fulvescens</name>
    <dbReference type="NCBI Taxonomy" id="46160"/>
    <lineage>
        <taxon>Bacteria</taxon>
        <taxon>Bacillati</taxon>
        <taxon>Actinomycetota</taxon>
        <taxon>Actinomycetes</taxon>
        <taxon>Streptosporangiales</taxon>
        <taxon>Thermomonosporaceae</taxon>
        <taxon>Actinomadura</taxon>
    </lineage>
</organism>
<sequence>MAEDDKPKGEPTGNDDSAADELKDESTSADGPADGEATGAEDADGAAGDGEADEAGDGEAGEADEAGDGEADESGEDAADEGETKPSGKPSIKIKAPAAGAAGAKLPQAKNIRSPEFTPHGISAGRGSSGPRPSGLTAAQAKKRRQATVAAVIVGLVAIAGATAFYVTRPGPEIKVSGKLGTAPKVDIPKDLVPDNKFKVTEAIAGNGPKLASGDIAYVKFAFYQWTKGTGDKAEESTSKKLNSSYEQQGGQQVMPMVVGKTQVKGLDKGLVGRSAGSRLVLQLPPADGFGEQGSQMGLTAKDSVVFVVDVMAAIPKNAEAKGTEKKLDDKNLPKIEAGEPGKGPKITVPKGDAPDKLEVKTLIEGSGPALVKGDTAIVQYVGKLWRDGKTFDESWSKGQPASFPIGTGGTVPGFDKGLTGAKVGSRVLLILPPKEGYGTKGNQQAGIKGTDTLVFVVDILGTLPK</sequence>
<comment type="catalytic activity">
    <reaction evidence="1 5">
        <text>[protein]-peptidylproline (omega=180) = [protein]-peptidylproline (omega=0)</text>
        <dbReference type="Rhea" id="RHEA:16237"/>
        <dbReference type="Rhea" id="RHEA-COMP:10747"/>
        <dbReference type="Rhea" id="RHEA-COMP:10748"/>
        <dbReference type="ChEBI" id="CHEBI:83833"/>
        <dbReference type="ChEBI" id="CHEBI:83834"/>
        <dbReference type="EC" id="5.2.1.8"/>
    </reaction>
</comment>
<feature type="compositionally biased region" description="Low complexity" evidence="6">
    <location>
        <begin position="29"/>
        <end position="38"/>
    </location>
</feature>
<dbReference type="InterPro" id="IPR046357">
    <property type="entry name" value="PPIase_dom_sf"/>
</dbReference>
<feature type="region of interest" description="Disordered" evidence="6">
    <location>
        <begin position="1"/>
        <end position="141"/>
    </location>
</feature>